<accession>A0A843VV58</accession>
<proteinExistence type="predicted"/>
<gene>
    <name evidence="1" type="ORF">Taro_031632</name>
</gene>
<evidence type="ECO:0000313" key="2">
    <source>
        <dbReference type="Proteomes" id="UP000652761"/>
    </source>
</evidence>
<comment type="caution">
    <text evidence="1">The sequence shown here is derived from an EMBL/GenBank/DDBJ whole genome shotgun (WGS) entry which is preliminary data.</text>
</comment>
<name>A0A843VV58_COLES</name>
<organism evidence="1 2">
    <name type="scientific">Colocasia esculenta</name>
    <name type="common">Wild taro</name>
    <name type="synonym">Arum esculentum</name>
    <dbReference type="NCBI Taxonomy" id="4460"/>
    <lineage>
        <taxon>Eukaryota</taxon>
        <taxon>Viridiplantae</taxon>
        <taxon>Streptophyta</taxon>
        <taxon>Embryophyta</taxon>
        <taxon>Tracheophyta</taxon>
        <taxon>Spermatophyta</taxon>
        <taxon>Magnoliopsida</taxon>
        <taxon>Liliopsida</taxon>
        <taxon>Araceae</taxon>
        <taxon>Aroideae</taxon>
        <taxon>Colocasieae</taxon>
        <taxon>Colocasia</taxon>
    </lineage>
</organism>
<sequence>MACNFWRWSKIWKAAFGCQKASSGSVDCVDTTWEYVDTLSHLCKTGLLGTRSSVDTLTGCVDTLSLSGNWVF</sequence>
<dbReference type="EMBL" id="NMUH01002264">
    <property type="protein sequence ID" value="MQL98916.1"/>
    <property type="molecule type" value="Genomic_DNA"/>
</dbReference>
<reference evidence="1" key="1">
    <citation type="submission" date="2017-07" db="EMBL/GenBank/DDBJ databases">
        <title>Taro Niue Genome Assembly and Annotation.</title>
        <authorList>
            <person name="Atibalentja N."/>
            <person name="Keating K."/>
            <person name="Fields C.J."/>
        </authorList>
    </citation>
    <scope>NUCLEOTIDE SEQUENCE</scope>
    <source>
        <strain evidence="1">Niue_2</strain>
        <tissue evidence="1">Leaf</tissue>
    </source>
</reference>
<dbReference type="Proteomes" id="UP000652761">
    <property type="component" value="Unassembled WGS sequence"/>
</dbReference>
<dbReference type="AlphaFoldDB" id="A0A843VV58"/>
<keyword evidence="2" id="KW-1185">Reference proteome</keyword>
<evidence type="ECO:0000313" key="1">
    <source>
        <dbReference type="EMBL" id="MQL98916.1"/>
    </source>
</evidence>
<protein>
    <submittedName>
        <fullName evidence="1">Uncharacterized protein</fullName>
    </submittedName>
</protein>